<organism evidence="8 9">
    <name type="scientific">Longibacter salinarum</name>
    <dbReference type="NCBI Taxonomy" id="1850348"/>
    <lineage>
        <taxon>Bacteria</taxon>
        <taxon>Pseudomonadati</taxon>
        <taxon>Rhodothermota</taxon>
        <taxon>Rhodothermia</taxon>
        <taxon>Rhodothermales</taxon>
        <taxon>Salisaetaceae</taxon>
        <taxon>Longibacter</taxon>
    </lineage>
</organism>
<comment type="caution">
    <text evidence="8">The sequence shown here is derived from an EMBL/GenBank/DDBJ whole genome shotgun (WGS) entry which is preliminary data.</text>
</comment>
<dbReference type="PANTHER" id="PTHR30349:SF64">
    <property type="entry name" value="PROPHAGE INTEGRASE INTD-RELATED"/>
    <property type="match status" value="1"/>
</dbReference>
<evidence type="ECO:0000256" key="4">
    <source>
        <dbReference type="ARBA" id="ARBA00023172"/>
    </source>
</evidence>
<evidence type="ECO:0000256" key="2">
    <source>
        <dbReference type="ARBA" id="ARBA00022908"/>
    </source>
</evidence>
<proteinExistence type="inferred from homology"/>
<comment type="similarity">
    <text evidence="1">Belongs to the 'phage' integrase family.</text>
</comment>
<dbReference type="GO" id="GO:0003677">
    <property type="term" value="F:DNA binding"/>
    <property type="evidence" value="ECO:0007669"/>
    <property type="project" value="UniProtKB-UniRule"/>
</dbReference>
<dbReference type="RefSeq" id="WP_098076068.1">
    <property type="nucleotide sequence ID" value="NZ_PDEQ01000006.1"/>
</dbReference>
<keyword evidence="3 5" id="KW-0238">DNA-binding</keyword>
<dbReference type="Gene3D" id="1.10.150.130">
    <property type="match status" value="1"/>
</dbReference>
<dbReference type="Pfam" id="PF00589">
    <property type="entry name" value="Phage_integrase"/>
    <property type="match status" value="1"/>
</dbReference>
<reference evidence="8 9" key="1">
    <citation type="submission" date="2017-10" db="EMBL/GenBank/DDBJ databases">
        <title>Draft genome of Longibacter Salinarum.</title>
        <authorList>
            <person name="Goh K.M."/>
            <person name="Shamsir M.S."/>
            <person name="Lim S.W."/>
        </authorList>
    </citation>
    <scope>NUCLEOTIDE SEQUENCE [LARGE SCALE GENOMIC DNA]</scope>
    <source>
        <strain evidence="8 9">KCTC 52045</strain>
    </source>
</reference>
<protein>
    <recommendedName>
        <fullName evidence="10">Integrase</fullName>
    </recommendedName>
</protein>
<feature type="domain" description="Tyr recombinase" evidence="6">
    <location>
        <begin position="172"/>
        <end position="365"/>
    </location>
</feature>
<dbReference type="GO" id="GO:0015074">
    <property type="term" value="P:DNA integration"/>
    <property type="evidence" value="ECO:0007669"/>
    <property type="project" value="UniProtKB-KW"/>
</dbReference>
<sequence>MASIIKRSDHYYAQFFDTSKTPKRHRFSLKTRDAHEARRRMVRLEDAYLRGAFDPWTDDPWTFDQPVYDLLRLPEAEQAFLSEKEAAGRRPNTLRTYREVLSLFRAQVDGNPRVDDIPEDALQRFVWRSDLSRATQHKRYGHLRTFFRWCVAGRHARRNPLEAVEAPRRPQKLPKAVRVNDLDRICAAVWKDYRAKLERGHVRDGELIWRVPLFRFAFYTGMRASELARLRWRDLDRERELIVIRRQKNGREQTIPLTSRAACQLQEVRAGDPEDFVFRSPTFDRRKRSTRSFRERASKAFREARRRAGIERKLNLHSLRHGFCTRLAEAGKSAVVIKEAARHADISTSMRYVHMANDTLKRELADAFDD</sequence>
<dbReference type="InterPro" id="IPR050090">
    <property type="entry name" value="Tyrosine_recombinase_XerCD"/>
</dbReference>
<dbReference type="OrthoDB" id="1098628at2"/>
<dbReference type="InterPro" id="IPR010998">
    <property type="entry name" value="Integrase_recombinase_N"/>
</dbReference>
<dbReference type="CDD" id="cd00796">
    <property type="entry name" value="INT_Rci_Hp1_C"/>
    <property type="match status" value="1"/>
</dbReference>
<evidence type="ECO:0000259" key="7">
    <source>
        <dbReference type="PROSITE" id="PS51900"/>
    </source>
</evidence>
<gene>
    <name evidence="8" type="ORF">CRI94_11990</name>
</gene>
<keyword evidence="4" id="KW-0233">DNA recombination</keyword>
<dbReference type="SUPFAM" id="SSF56349">
    <property type="entry name" value="DNA breaking-rejoining enzymes"/>
    <property type="match status" value="1"/>
</dbReference>
<dbReference type="Proteomes" id="UP000220102">
    <property type="component" value="Unassembled WGS sequence"/>
</dbReference>
<feature type="domain" description="Core-binding (CB)" evidence="7">
    <location>
        <begin position="71"/>
        <end position="151"/>
    </location>
</feature>
<dbReference type="InterPro" id="IPR044068">
    <property type="entry name" value="CB"/>
</dbReference>
<dbReference type="PROSITE" id="PS51898">
    <property type="entry name" value="TYR_RECOMBINASE"/>
    <property type="match status" value="1"/>
</dbReference>
<evidence type="ECO:0000256" key="3">
    <source>
        <dbReference type="ARBA" id="ARBA00023125"/>
    </source>
</evidence>
<dbReference type="Gene3D" id="1.10.443.10">
    <property type="entry name" value="Intergrase catalytic core"/>
    <property type="match status" value="1"/>
</dbReference>
<dbReference type="GO" id="GO:0006310">
    <property type="term" value="P:DNA recombination"/>
    <property type="evidence" value="ECO:0007669"/>
    <property type="project" value="UniProtKB-KW"/>
</dbReference>
<evidence type="ECO:0008006" key="10">
    <source>
        <dbReference type="Google" id="ProtNLM"/>
    </source>
</evidence>
<dbReference type="InterPro" id="IPR011010">
    <property type="entry name" value="DNA_brk_join_enz"/>
</dbReference>
<name>A0A2A8CVM6_9BACT</name>
<keyword evidence="2" id="KW-0229">DNA integration</keyword>
<keyword evidence="9" id="KW-1185">Reference proteome</keyword>
<dbReference type="InterPro" id="IPR013762">
    <property type="entry name" value="Integrase-like_cat_sf"/>
</dbReference>
<evidence type="ECO:0000256" key="5">
    <source>
        <dbReference type="PROSITE-ProRule" id="PRU01248"/>
    </source>
</evidence>
<dbReference type="EMBL" id="PDEQ01000006">
    <property type="protein sequence ID" value="PEN12742.1"/>
    <property type="molecule type" value="Genomic_DNA"/>
</dbReference>
<evidence type="ECO:0000313" key="8">
    <source>
        <dbReference type="EMBL" id="PEN12742.1"/>
    </source>
</evidence>
<accession>A0A2A8CVM6</accession>
<evidence type="ECO:0000313" key="9">
    <source>
        <dbReference type="Proteomes" id="UP000220102"/>
    </source>
</evidence>
<dbReference type="PANTHER" id="PTHR30349">
    <property type="entry name" value="PHAGE INTEGRASE-RELATED"/>
    <property type="match status" value="1"/>
</dbReference>
<evidence type="ECO:0000256" key="1">
    <source>
        <dbReference type="ARBA" id="ARBA00008857"/>
    </source>
</evidence>
<dbReference type="AlphaFoldDB" id="A0A2A8CVM6"/>
<evidence type="ECO:0000259" key="6">
    <source>
        <dbReference type="PROSITE" id="PS51898"/>
    </source>
</evidence>
<dbReference type="PROSITE" id="PS51900">
    <property type="entry name" value="CB"/>
    <property type="match status" value="1"/>
</dbReference>
<dbReference type="InterPro" id="IPR002104">
    <property type="entry name" value="Integrase_catalytic"/>
</dbReference>